<evidence type="ECO:0000313" key="2">
    <source>
        <dbReference type="EMBL" id="EEB20426.1"/>
    </source>
</evidence>
<dbReference type="AlphaFoldDB" id="E0W470"/>
<evidence type="ECO:0000313" key="4">
    <source>
        <dbReference type="Proteomes" id="UP000009046"/>
    </source>
</evidence>
<dbReference type="EnsemblMetazoa" id="PHUM616030-RA">
    <property type="protein sequence ID" value="PHUM616030-PA"/>
    <property type="gene ID" value="PHUM616030"/>
</dbReference>
<name>E0W470_PEDHC</name>
<organism>
    <name type="scientific">Pediculus humanus subsp. corporis</name>
    <name type="common">Body louse</name>
    <dbReference type="NCBI Taxonomy" id="121224"/>
    <lineage>
        <taxon>Eukaryota</taxon>
        <taxon>Metazoa</taxon>
        <taxon>Ecdysozoa</taxon>
        <taxon>Arthropoda</taxon>
        <taxon>Hexapoda</taxon>
        <taxon>Insecta</taxon>
        <taxon>Pterygota</taxon>
        <taxon>Neoptera</taxon>
        <taxon>Paraneoptera</taxon>
        <taxon>Psocodea</taxon>
        <taxon>Troctomorpha</taxon>
        <taxon>Phthiraptera</taxon>
        <taxon>Anoplura</taxon>
        <taxon>Pediculidae</taxon>
        <taxon>Pediculus</taxon>
    </lineage>
</organism>
<evidence type="ECO:0000313" key="3">
    <source>
        <dbReference type="EnsemblMetazoa" id="PHUM616030-PA"/>
    </source>
</evidence>
<dbReference type="CTD" id="8239912"/>
<dbReference type="HOGENOM" id="CLU_1397889_0_0_1"/>
<dbReference type="EMBL" id="AAZO01007532">
    <property type="status" value="NOT_ANNOTATED_CDS"/>
    <property type="molecule type" value="Genomic_DNA"/>
</dbReference>
<feature type="region of interest" description="Disordered" evidence="1">
    <location>
        <begin position="18"/>
        <end position="42"/>
    </location>
</feature>
<accession>E0W470</accession>
<feature type="region of interest" description="Disordered" evidence="1">
    <location>
        <begin position="164"/>
        <end position="189"/>
    </location>
</feature>
<evidence type="ECO:0000256" key="1">
    <source>
        <dbReference type="SAM" id="MobiDB-lite"/>
    </source>
</evidence>
<dbReference type="VEuPathDB" id="VectorBase:PHUM616030"/>
<feature type="compositionally biased region" description="Polar residues" evidence="1">
    <location>
        <begin position="31"/>
        <end position="42"/>
    </location>
</feature>
<gene>
    <name evidence="3" type="primary">8239912</name>
    <name evidence="2" type="ORF">Phum_PHUM616030</name>
</gene>
<protein>
    <submittedName>
        <fullName evidence="2 3">Uncharacterized protein</fullName>
    </submittedName>
</protein>
<dbReference type="Proteomes" id="UP000009046">
    <property type="component" value="Unassembled WGS sequence"/>
</dbReference>
<dbReference type="KEGG" id="phu:Phum_PHUM616030"/>
<dbReference type="RefSeq" id="XP_002433164.1">
    <property type="nucleotide sequence ID" value="XM_002433119.1"/>
</dbReference>
<keyword evidence="4" id="KW-1185">Reference proteome</keyword>
<sequence length="195" mass="22268">MTNDRKFGYEINKTVRKRRRDIRSTTSTDRLLNSSTGSGLSQSKTAIGAHVLHSIPPKTSSKSNHRPYHQTTTSTVSKHAKYDKVPTQDNLHRTYDINSKKLVSKVPKFYKVLPQTSVKKNDDMGIDSKSQMKQNMSQIFSMEEPIKPNKDLYVRTRHDESIPIKDRNSIWPQNENDGDGRSPPLLTPSSLQIFL</sequence>
<proteinExistence type="predicted"/>
<dbReference type="InParanoid" id="E0W470"/>
<reference evidence="3" key="3">
    <citation type="submission" date="2020-05" db="UniProtKB">
        <authorList>
            <consortium name="EnsemblMetazoa"/>
        </authorList>
    </citation>
    <scope>IDENTIFICATION</scope>
    <source>
        <strain evidence="3">USDA</strain>
    </source>
</reference>
<dbReference type="EMBL" id="DS235886">
    <property type="protein sequence ID" value="EEB20426.1"/>
    <property type="molecule type" value="Genomic_DNA"/>
</dbReference>
<reference evidence="2" key="1">
    <citation type="submission" date="2007-04" db="EMBL/GenBank/DDBJ databases">
        <title>Annotation of Pediculus humanus corporis strain USDA.</title>
        <authorList>
            <person name="Kirkness E."/>
            <person name="Hannick L."/>
            <person name="Hass B."/>
            <person name="Bruggner R."/>
            <person name="Lawson D."/>
            <person name="Bidwell S."/>
            <person name="Joardar V."/>
            <person name="Caler E."/>
            <person name="Walenz B."/>
            <person name="Inman J."/>
            <person name="Schobel S."/>
            <person name="Galinsky K."/>
            <person name="Amedeo P."/>
            <person name="Strausberg R."/>
        </authorList>
    </citation>
    <scope>NUCLEOTIDE SEQUENCE</scope>
    <source>
        <strain evidence="2">USDA</strain>
    </source>
</reference>
<dbReference type="GeneID" id="8239912"/>
<reference evidence="2" key="2">
    <citation type="submission" date="2007-04" db="EMBL/GenBank/DDBJ databases">
        <title>The genome of the human body louse.</title>
        <authorList>
            <consortium name="The Human Body Louse Genome Consortium"/>
            <person name="Kirkness E."/>
            <person name="Walenz B."/>
            <person name="Hass B."/>
            <person name="Bruggner R."/>
            <person name="Strausberg R."/>
        </authorList>
    </citation>
    <scope>NUCLEOTIDE SEQUENCE</scope>
    <source>
        <strain evidence="2">USDA</strain>
    </source>
</reference>
<feature type="region of interest" description="Disordered" evidence="1">
    <location>
        <begin position="54"/>
        <end position="82"/>
    </location>
</feature>